<dbReference type="Proteomes" id="UP000258707">
    <property type="component" value="Chromosome"/>
</dbReference>
<protein>
    <submittedName>
        <fullName evidence="1">Uncharacterized protein</fullName>
    </submittedName>
</protein>
<evidence type="ECO:0000313" key="2">
    <source>
        <dbReference type="Proteomes" id="UP000258707"/>
    </source>
</evidence>
<dbReference type="AlphaFoldDB" id="A0A346PF86"/>
<evidence type="ECO:0000313" key="1">
    <source>
        <dbReference type="EMBL" id="AXR78181.1"/>
    </source>
</evidence>
<organism evidence="1 2">
    <name type="scientific">Natrarchaeobaculum sulfurireducens</name>
    <dbReference type="NCBI Taxonomy" id="2044521"/>
    <lineage>
        <taxon>Archaea</taxon>
        <taxon>Methanobacteriati</taxon>
        <taxon>Methanobacteriota</taxon>
        <taxon>Stenosarchaea group</taxon>
        <taxon>Halobacteria</taxon>
        <taxon>Halobacteriales</taxon>
        <taxon>Natrialbaceae</taxon>
        <taxon>Natrarchaeobaculum</taxon>
    </lineage>
</organism>
<reference evidence="2" key="1">
    <citation type="submission" date="2017-10" db="EMBL/GenBank/DDBJ databases">
        <title>Phenotypic and genomic properties of facultatively anaerobic sulfur-reducing natronoarchaea from hypersaline soda lakes.</title>
        <authorList>
            <person name="Sorokin D.Y."/>
            <person name="Kublanov I.V."/>
            <person name="Roman P."/>
            <person name="Sinninghe Damste J.S."/>
            <person name="Golyshin P.N."/>
            <person name="Rojo D."/>
            <person name="Ciordia S."/>
            <person name="Mena Md.C."/>
            <person name="Ferrer M."/>
            <person name="Messina E."/>
            <person name="Smedile F."/>
            <person name="La Spada G."/>
            <person name="La Cono V."/>
            <person name="Yakimov M.M."/>
        </authorList>
    </citation>
    <scope>NUCLEOTIDE SEQUENCE [LARGE SCALE GENOMIC DNA]</scope>
    <source>
        <strain evidence="2">AArc1</strain>
    </source>
</reference>
<proteinExistence type="predicted"/>
<name>A0A346PF86_9EURY</name>
<sequence length="71" mass="8264">MVRLDHLTILDERLYEIRHRSSLFENRNECSRLLQDGLADDLDARAKLRPAFVRESLSSSILVKVVAELNR</sequence>
<dbReference type="KEGG" id="nan:AArc1_1858"/>
<dbReference type="EMBL" id="CP024047">
    <property type="protein sequence ID" value="AXR78181.1"/>
    <property type="molecule type" value="Genomic_DNA"/>
</dbReference>
<gene>
    <name evidence="1" type="ORF">AArc1_1858</name>
</gene>
<accession>A0A346PF86</accession>